<dbReference type="GO" id="GO:0009244">
    <property type="term" value="P:lipopolysaccharide core region biosynthetic process"/>
    <property type="evidence" value="ECO:0007669"/>
    <property type="project" value="TreeGrafter"/>
</dbReference>
<comment type="caution">
    <text evidence="3">The sequence shown here is derived from an EMBL/GenBank/DDBJ whole genome shotgun (WGS) entry which is preliminary data.</text>
</comment>
<dbReference type="InterPro" id="IPR002201">
    <property type="entry name" value="Glyco_trans_9"/>
</dbReference>
<sequence>MRVLLIRLSSLGDVMFTTPAITALAERYPGVKIDVATYQRFGAALQHHPLVDRRLLLPKKKISAAARGGAVREAARLASQFVRELRREHYDLIVDLHNVTDSALVALAARGDRRVGNARQPLSRLLHSRFKFDDRNETATEHAAVSNLRYLVEAGWLKPDSLRGEPRLSFHTPASAKENVDRFLQEQRLVGKELVGLNPGGSYEYKRWPAERFAEVGASLQARTGGPVLLFGGPAEREVVQRVAAGIKGPVVDTSALPLFEAFELISRLRLFVTNDSAPLHIATAAGTPTVGLYGPANVRKFYPLSPAARMVEVEVACRPCQPKQGRACVHRNCFSWLTTDQALRACDELLGEPQQRRAS</sequence>
<dbReference type="Proteomes" id="UP000318478">
    <property type="component" value="Unassembled WGS sequence"/>
</dbReference>
<keyword evidence="1" id="KW-0328">Glycosyltransferase</keyword>
<organism evidence="3 4">
    <name type="scientific">Posidoniimonas polymericola</name>
    <dbReference type="NCBI Taxonomy" id="2528002"/>
    <lineage>
        <taxon>Bacteria</taxon>
        <taxon>Pseudomonadati</taxon>
        <taxon>Planctomycetota</taxon>
        <taxon>Planctomycetia</taxon>
        <taxon>Pirellulales</taxon>
        <taxon>Lacipirellulaceae</taxon>
        <taxon>Posidoniimonas</taxon>
    </lineage>
</organism>
<dbReference type="GO" id="GO:0005829">
    <property type="term" value="C:cytosol"/>
    <property type="evidence" value="ECO:0007669"/>
    <property type="project" value="TreeGrafter"/>
</dbReference>
<dbReference type="CDD" id="cd03789">
    <property type="entry name" value="GT9_LPS_heptosyltransferase"/>
    <property type="match status" value="1"/>
</dbReference>
<reference evidence="3 4" key="1">
    <citation type="submission" date="2019-02" db="EMBL/GenBank/DDBJ databases">
        <title>Deep-cultivation of Planctomycetes and their phenomic and genomic characterization uncovers novel biology.</title>
        <authorList>
            <person name="Wiegand S."/>
            <person name="Jogler M."/>
            <person name="Boedeker C."/>
            <person name="Pinto D."/>
            <person name="Vollmers J."/>
            <person name="Rivas-Marin E."/>
            <person name="Kohn T."/>
            <person name="Peeters S.H."/>
            <person name="Heuer A."/>
            <person name="Rast P."/>
            <person name="Oberbeckmann S."/>
            <person name="Bunk B."/>
            <person name="Jeske O."/>
            <person name="Meyerdierks A."/>
            <person name="Storesund J.E."/>
            <person name="Kallscheuer N."/>
            <person name="Luecker S."/>
            <person name="Lage O.M."/>
            <person name="Pohl T."/>
            <person name="Merkel B.J."/>
            <person name="Hornburger P."/>
            <person name="Mueller R.-W."/>
            <person name="Bruemmer F."/>
            <person name="Labrenz M."/>
            <person name="Spormann A.M."/>
            <person name="Op Den Camp H."/>
            <person name="Overmann J."/>
            <person name="Amann R."/>
            <person name="Jetten M.S.M."/>
            <person name="Mascher T."/>
            <person name="Medema M.H."/>
            <person name="Devos D.P."/>
            <person name="Kaster A.-K."/>
            <person name="Ovreas L."/>
            <person name="Rohde M."/>
            <person name="Galperin M.Y."/>
            <person name="Jogler C."/>
        </authorList>
    </citation>
    <scope>NUCLEOTIDE SEQUENCE [LARGE SCALE GENOMIC DNA]</scope>
    <source>
        <strain evidence="3 4">Pla123a</strain>
    </source>
</reference>
<keyword evidence="2 3" id="KW-0808">Transferase</keyword>
<evidence type="ECO:0000256" key="1">
    <source>
        <dbReference type="ARBA" id="ARBA00022676"/>
    </source>
</evidence>
<name>A0A5C5ZDF6_9BACT</name>
<dbReference type="GO" id="GO:0008713">
    <property type="term" value="F:ADP-heptose-lipopolysaccharide heptosyltransferase activity"/>
    <property type="evidence" value="ECO:0007669"/>
    <property type="project" value="TreeGrafter"/>
</dbReference>
<dbReference type="PANTHER" id="PTHR30160">
    <property type="entry name" value="TETRAACYLDISACCHARIDE 4'-KINASE-RELATED"/>
    <property type="match status" value="1"/>
</dbReference>
<dbReference type="EC" id="2.-.-.-" evidence="3"/>
<dbReference type="EMBL" id="SJPO01000001">
    <property type="protein sequence ID" value="TWT85449.1"/>
    <property type="molecule type" value="Genomic_DNA"/>
</dbReference>
<keyword evidence="4" id="KW-1185">Reference proteome</keyword>
<dbReference type="Pfam" id="PF01075">
    <property type="entry name" value="Glyco_transf_9"/>
    <property type="match status" value="1"/>
</dbReference>
<protein>
    <submittedName>
        <fullName evidence="3">Lipopolysaccharide core heptosyltransferase RfaQ</fullName>
        <ecNumber evidence="3">2.-.-.-</ecNumber>
    </submittedName>
</protein>
<evidence type="ECO:0000313" key="3">
    <source>
        <dbReference type="EMBL" id="TWT85449.1"/>
    </source>
</evidence>
<dbReference type="OrthoDB" id="9768048at2"/>
<dbReference type="RefSeq" id="WP_146583711.1">
    <property type="nucleotide sequence ID" value="NZ_SJPO01000001.1"/>
</dbReference>
<dbReference type="SUPFAM" id="SSF53756">
    <property type="entry name" value="UDP-Glycosyltransferase/glycogen phosphorylase"/>
    <property type="match status" value="1"/>
</dbReference>
<gene>
    <name evidence="3" type="primary">rfaQ_1</name>
    <name evidence="3" type="ORF">Pla123a_02560</name>
</gene>
<accession>A0A5C5ZDF6</accession>
<proteinExistence type="predicted"/>
<dbReference type="PANTHER" id="PTHR30160:SF7">
    <property type="entry name" value="ADP-HEPTOSE--LPS HEPTOSYLTRANSFERASE 2"/>
    <property type="match status" value="1"/>
</dbReference>
<evidence type="ECO:0000256" key="2">
    <source>
        <dbReference type="ARBA" id="ARBA00022679"/>
    </source>
</evidence>
<dbReference type="InterPro" id="IPR051199">
    <property type="entry name" value="LPS_LOS_Heptosyltrfase"/>
</dbReference>
<evidence type="ECO:0000313" key="4">
    <source>
        <dbReference type="Proteomes" id="UP000318478"/>
    </source>
</evidence>
<dbReference type="AlphaFoldDB" id="A0A5C5ZDF6"/>
<dbReference type="Gene3D" id="3.40.50.2000">
    <property type="entry name" value="Glycogen Phosphorylase B"/>
    <property type="match status" value="2"/>
</dbReference>